<dbReference type="SUPFAM" id="SSF53720">
    <property type="entry name" value="ALDH-like"/>
    <property type="match status" value="1"/>
</dbReference>
<gene>
    <name evidence="4" type="ORF">LCGC14_2880150</name>
</gene>
<proteinExistence type="inferred from homology"/>
<evidence type="ECO:0000313" key="4">
    <source>
        <dbReference type="EMBL" id="KKK74799.1"/>
    </source>
</evidence>
<dbReference type="EMBL" id="LAZR01056147">
    <property type="protein sequence ID" value="KKK74799.1"/>
    <property type="molecule type" value="Genomic_DNA"/>
</dbReference>
<dbReference type="InterPro" id="IPR016163">
    <property type="entry name" value="Ald_DH_C"/>
</dbReference>
<dbReference type="GO" id="GO:0016620">
    <property type="term" value="F:oxidoreductase activity, acting on the aldehyde or oxo group of donors, NAD or NADP as acceptor"/>
    <property type="evidence" value="ECO:0007669"/>
    <property type="project" value="InterPro"/>
</dbReference>
<dbReference type="PROSITE" id="PS00687">
    <property type="entry name" value="ALDEHYDE_DEHYDR_GLU"/>
    <property type="match status" value="1"/>
</dbReference>
<evidence type="ECO:0000259" key="3">
    <source>
        <dbReference type="Pfam" id="PF00171"/>
    </source>
</evidence>
<comment type="caution">
    <text evidence="4">The sequence shown here is derived from an EMBL/GenBank/DDBJ whole genome shotgun (WGS) entry which is preliminary data.</text>
</comment>
<reference evidence="4" key="1">
    <citation type="journal article" date="2015" name="Nature">
        <title>Complex archaea that bridge the gap between prokaryotes and eukaryotes.</title>
        <authorList>
            <person name="Spang A."/>
            <person name="Saw J.H."/>
            <person name="Jorgensen S.L."/>
            <person name="Zaremba-Niedzwiedzka K."/>
            <person name="Martijn J."/>
            <person name="Lind A.E."/>
            <person name="van Eijk R."/>
            <person name="Schleper C."/>
            <person name="Guy L."/>
            <person name="Ettema T.J."/>
        </authorList>
    </citation>
    <scope>NUCLEOTIDE SEQUENCE</scope>
</reference>
<feature type="domain" description="Aldehyde dehydrogenase" evidence="3">
    <location>
        <begin position="1"/>
        <end position="281"/>
    </location>
</feature>
<feature type="non-terminal residue" evidence="4">
    <location>
        <position position="1"/>
    </location>
</feature>
<dbReference type="Gene3D" id="3.40.605.10">
    <property type="entry name" value="Aldehyde Dehydrogenase, Chain A, domain 1"/>
    <property type="match status" value="1"/>
</dbReference>
<evidence type="ECO:0000256" key="1">
    <source>
        <dbReference type="ARBA" id="ARBA00009986"/>
    </source>
</evidence>
<sequence>PKGVVNVITGGGSTAGEELASHPDVDKVSFTGSTAVGRRVLQLASSTIKKVTLELGGKSPNIVFDDADMGLAVDGALWATFFHQGQICESGTRLLVPESIHDEFVERLVERARQIKLGDPLDYASDMGPLVSAAQRETVESYVRIGTEEGAKLALGGGRPEGEEFERGYWFEPTIFTEVDNSMTIAREEIFGPVLSVIKFKDDDDAIRIANDTTYGLASGVWSEDPDRCLETAKRLRAGTVWINDYHLINCAAPWGGYKQSGLGREHASYGLNEYTEVKHVHWDLGTPRERKMFGVLLSQEADG</sequence>
<keyword evidence="2" id="KW-0560">Oxidoreductase</keyword>
<dbReference type="AlphaFoldDB" id="A0A0F9A899"/>
<organism evidence="4">
    <name type="scientific">marine sediment metagenome</name>
    <dbReference type="NCBI Taxonomy" id="412755"/>
    <lineage>
        <taxon>unclassified sequences</taxon>
        <taxon>metagenomes</taxon>
        <taxon>ecological metagenomes</taxon>
    </lineage>
</organism>
<dbReference type="PANTHER" id="PTHR11699">
    <property type="entry name" value="ALDEHYDE DEHYDROGENASE-RELATED"/>
    <property type="match status" value="1"/>
</dbReference>
<dbReference type="InterPro" id="IPR016161">
    <property type="entry name" value="Ald_DH/histidinol_DH"/>
</dbReference>
<name>A0A0F9A899_9ZZZZ</name>
<dbReference type="InterPro" id="IPR016162">
    <property type="entry name" value="Ald_DH_N"/>
</dbReference>
<comment type="similarity">
    <text evidence="1">Belongs to the aldehyde dehydrogenase family.</text>
</comment>
<dbReference type="InterPro" id="IPR029510">
    <property type="entry name" value="Ald_DH_CS_GLU"/>
</dbReference>
<dbReference type="FunFam" id="3.40.309.10:FF:000012">
    <property type="entry name" value="Betaine aldehyde dehydrogenase"/>
    <property type="match status" value="1"/>
</dbReference>
<protein>
    <recommendedName>
        <fullName evidence="3">Aldehyde dehydrogenase domain-containing protein</fullName>
    </recommendedName>
</protein>
<dbReference type="Gene3D" id="3.40.309.10">
    <property type="entry name" value="Aldehyde Dehydrogenase, Chain A, domain 2"/>
    <property type="match status" value="1"/>
</dbReference>
<dbReference type="InterPro" id="IPR015590">
    <property type="entry name" value="Aldehyde_DH_dom"/>
</dbReference>
<dbReference type="Pfam" id="PF00171">
    <property type="entry name" value="Aldedh"/>
    <property type="match status" value="1"/>
</dbReference>
<accession>A0A0F9A899</accession>
<evidence type="ECO:0000256" key="2">
    <source>
        <dbReference type="ARBA" id="ARBA00023002"/>
    </source>
</evidence>